<dbReference type="PROSITE" id="PS50928">
    <property type="entry name" value="ABC_TM1"/>
    <property type="match status" value="1"/>
</dbReference>
<feature type="transmembrane region" description="Helical" evidence="7">
    <location>
        <begin position="452"/>
        <end position="477"/>
    </location>
</feature>
<dbReference type="Gene3D" id="1.10.3720.10">
    <property type="entry name" value="MetI-like"/>
    <property type="match status" value="1"/>
</dbReference>
<dbReference type="InterPro" id="IPR000515">
    <property type="entry name" value="MetI-like"/>
</dbReference>
<evidence type="ECO:0000256" key="4">
    <source>
        <dbReference type="ARBA" id="ARBA00022692"/>
    </source>
</evidence>
<protein>
    <recommendedName>
        <fullName evidence="8">ABC transmembrane type-1 domain-containing protein</fullName>
    </recommendedName>
</protein>
<name>A0ABR5ZKU8_9PROT</name>
<feature type="transmembrane region" description="Helical" evidence="7">
    <location>
        <begin position="21"/>
        <end position="43"/>
    </location>
</feature>
<feature type="transmembrane region" description="Helical" evidence="7">
    <location>
        <begin position="191"/>
        <end position="209"/>
    </location>
</feature>
<feature type="transmembrane region" description="Helical" evidence="7">
    <location>
        <begin position="407"/>
        <end position="428"/>
    </location>
</feature>
<dbReference type="SUPFAM" id="SSF161098">
    <property type="entry name" value="MetI-like"/>
    <property type="match status" value="1"/>
</dbReference>
<dbReference type="EMBL" id="NWUS01000001">
    <property type="protein sequence ID" value="MBA5724952.1"/>
    <property type="molecule type" value="Genomic_DNA"/>
</dbReference>
<sequence length="487" mass="53751">MRRDTWPFAHLSSLGERCRCWLLAYRGSGVSCCIMIAGALYGLLRDCDFISTPIFPAPWEDMFWTLGKSVVALLLAIMGHGVLLSLAASSAVLRRIMAGVTAILGEIPSLCLLGLFCAVLTPFWSVLVVAFFSLLMRSVHATLKAEAGIPSSFLKTARALRLGRWQTFWRLHLPFAFPELVRAVLRELPDFWLCILGGELMIALFLPPVPGLGGALLSSLMAGGNGELSACIVLILMLVPIFLVQHGLIGPLRGYGRHYAVCDQMQKSRSEDRSLSWKRRWLLGAIGTILTLFLACGFWGAPGPLGMLVVAICLIGGVWGWVGGLLLGLPTIAQKRIRKCCLIVALLPVFMAWLGLSLPIPLVAIPTLAVMGLVGWAFLRESDAAGRQFIVMGYHLRLPFWSFWKEVRIPLLCPALLQAVIVALPFFWDNVYLAALLERKTLHLRILQAHAYGVQGVLLCLMTLMAVSVRWGLCIPLQERMAHRYRI</sequence>
<gene>
    <name evidence="9" type="ORF">CPA57_01475</name>
</gene>
<feature type="transmembrane region" description="Helical" evidence="7">
    <location>
        <begin position="340"/>
        <end position="356"/>
    </location>
</feature>
<organism evidence="9 10">
    <name type="scientific">Bombella favorum</name>
    <dbReference type="NCBI Taxonomy" id="2039164"/>
    <lineage>
        <taxon>Bacteria</taxon>
        <taxon>Pseudomonadati</taxon>
        <taxon>Pseudomonadota</taxon>
        <taxon>Alphaproteobacteria</taxon>
        <taxon>Acetobacterales</taxon>
        <taxon>Acetobacteraceae</taxon>
        <taxon>Bombella</taxon>
    </lineage>
</organism>
<evidence type="ECO:0000256" key="5">
    <source>
        <dbReference type="ARBA" id="ARBA00022989"/>
    </source>
</evidence>
<evidence type="ECO:0000256" key="3">
    <source>
        <dbReference type="ARBA" id="ARBA00022475"/>
    </source>
</evidence>
<dbReference type="Proteomes" id="UP001516390">
    <property type="component" value="Unassembled WGS sequence"/>
</dbReference>
<comment type="similarity">
    <text evidence="7">Belongs to the binding-protein-dependent transport system permease family.</text>
</comment>
<evidence type="ECO:0000256" key="6">
    <source>
        <dbReference type="ARBA" id="ARBA00023136"/>
    </source>
</evidence>
<keyword evidence="2 7" id="KW-0813">Transport</keyword>
<comment type="subcellular location">
    <subcellularLocation>
        <location evidence="1 7">Cell membrane</location>
        <topology evidence="1 7">Multi-pass membrane protein</topology>
    </subcellularLocation>
</comment>
<keyword evidence="5 7" id="KW-1133">Transmembrane helix</keyword>
<accession>A0ABR5ZKU8</accession>
<feature type="transmembrane region" description="Helical" evidence="7">
    <location>
        <begin position="281"/>
        <end position="301"/>
    </location>
</feature>
<dbReference type="Pfam" id="PF00528">
    <property type="entry name" value="BPD_transp_1"/>
    <property type="match status" value="1"/>
</dbReference>
<evidence type="ECO:0000313" key="10">
    <source>
        <dbReference type="Proteomes" id="UP001516390"/>
    </source>
</evidence>
<dbReference type="PANTHER" id="PTHR30151:SF0">
    <property type="entry name" value="ABC TRANSPORTER PERMEASE PROTEIN MJ0413-RELATED"/>
    <property type="match status" value="1"/>
</dbReference>
<feature type="transmembrane region" description="Helical" evidence="7">
    <location>
        <begin position="229"/>
        <end position="249"/>
    </location>
</feature>
<evidence type="ECO:0000313" key="9">
    <source>
        <dbReference type="EMBL" id="MBA5724952.1"/>
    </source>
</evidence>
<keyword evidence="3" id="KW-1003">Cell membrane</keyword>
<feature type="transmembrane region" description="Helical" evidence="7">
    <location>
        <begin position="122"/>
        <end position="139"/>
    </location>
</feature>
<keyword evidence="6 7" id="KW-0472">Membrane</keyword>
<keyword evidence="4 7" id="KW-0812">Transmembrane</keyword>
<evidence type="ECO:0000256" key="1">
    <source>
        <dbReference type="ARBA" id="ARBA00004651"/>
    </source>
</evidence>
<evidence type="ECO:0000259" key="8">
    <source>
        <dbReference type="PROSITE" id="PS50928"/>
    </source>
</evidence>
<proteinExistence type="inferred from homology"/>
<feature type="transmembrane region" description="Helical" evidence="7">
    <location>
        <begin position="63"/>
        <end position="84"/>
    </location>
</feature>
<dbReference type="InterPro" id="IPR035906">
    <property type="entry name" value="MetI-like_sf"/>
</dbReference>
<dbReference type="CDD" id="cd06261">
    <property type="entry name" value="TM_PBP2"/>
    <property type="match status" value="1"/>
</dbReference>
<feature type="domain" description="ABC transmembrane type-1" evidence="8">
    <location>
        <begin position="62"/>
        <end position="245"/>
    </location>
</feature>
<reference evidence="9 10" key="1">
    <citation type="submission" date="2017-09" db="EMBL/GenBank/DDBJ databases">
        <authorList>
            <person name="Jakob F."/>
        </authorList>
    </citation>
    <scope>NUCLEOTIDE SEQUENCE [LARGE SCALE GENOMIC DNA]</scope>
    <source>
        <strain evidence="9 10">TMW 2.1880</strain>
    </source>
</reference>
<evidence type="ECO:0000256" key="7">
    <source>
        <dbReference type="RuleBase" id="RU363032"/>
    </source>
</evidence>
<evidence type="ECO:0000256" key="2">
    <source>
        <dbReference type="ARBA" id="ARBA00022448"/>
    </source>
</evidence>
<keyword evidence="10" id="KW-1185">Reference proteome</keyword>
<dbReference type="PANTHER" id="PTHR30151">
    <property type="entry name" value="ALKANE SULFONATE ABC TRANSPORTER-RELATED, MEMBRANE SUBUNIT"/>
    <property type="match status" value="1"/>
</dbReference>
<feature type="transmembrane region" description="Helical" evidence="7">
    <location>
        <begin position="307"/>
        <end position="328"/>
    </location>
</feature>
<comment type="caution">
    <text evidence="9">The sequence shown here is derived from an EMBL/GenBank/DDBJ whole genome shotgun (WGS) entry which is preliminary data.</text>
</comment>